<dbReference type="AlphaFoldDB" id="A0AAN8EXQ3"/>
<dbReference type="Proteomes" id="UP001316803">
    <property type="component" value="Unassembled WGS sequence"/>
</dbReference>
<evidence type="ECO:0000313" key="1">
    <source>
        <dbReference type="EMBL" id="KAK5955981.1"/>
    </source>
</evidence>
<evidence type="ECO:0000313" key="2">
    <source>
        <dbReference type="Proteomes" id="UP001316803"/>
    </source>
</evidence>
<dbReference type="EMBL" id="JAKLMC020000005">
    <property type="protein sequence ID" value="KAK5955981.1"/>
    <property type="molecule type" value="Genomic_DNA"/>
</dbReference>
<comment type="caution">
    <text evidence="1">The sequence shown here is derived from an EMBL/GenBank/DDBJ whole genome shotgun (WGS) entry which is preliminary data.</text>
</comment>
<proteinExistence type="predicted"/>
<reference evidence="1 2" key="1">
    <citation type="submission" date="2022-12" db="EMBL/GenBank/DDBJ databases">
        <title>Genomic features and morphological characterization of a novel Knufia sp. strain isolated from spacecraft assembly facility.</title>
        <authorList>
            <person name="Teixeira M."/>
            <person name="Chander A.M."/>
            <person name="Stajich J.E."/>
            <person name="Venkateswaran K."/>
        </authorList>
    </citation>
    <scope>NUCLEOTIDE SEQUENCE [LARGE SCALE GENOMIC DNA]</scope>
    <source>
        <strain evidence="1 2">FJI-L2-BK-P2</strain>
    </source>
</reference>
<name>A0AAN8EXQ3_9EURO</name>
<keyword evidence="2" id="KW-1185">Reference proteome</keyword>
<sequence length="95" mass="10325">MTAVNIRFTDNQTGKGTNVDVNPQQYDQGLSSLLAHTDVGQDGYLTSIELRDNRQGVTVVVKRNGQQIAKATGDDNSKSFSRTAISELVIEVTRA</sequence>
<gene>
    <name evidence="1" type="ORF">OHC33_002554</name>
</gene>
<protein>
    <submittedName>
        <fullName evidence="1">Uncharacterized protein</fullName>
    </submittedName>
</protein>
<organism evidence="1 2">
    <name type="scientific">Knufia fluminis</name>
    <dbReference type="NCBI Taxonomy" id="191047"/>
    <lineage>
        <taxon>Eukaryota</taxon>
        <taxon>Fungi</taxon>
        <taxon>Dikarya</taxon>
        <taxon>Ascomycota</taxon>
        <taxon>Pezizomycotina</taxon>
        <taxon>Eurotiomycetes</taxon>
        <taxon>Chaetothyriomycetidae</taxon>
        <taxon>Chaetothyriales</taxon>
        <taxon>Trichomeriaceae</taxon>
        <taxon>Knufia</taxon>
    </lineage>
</organism>
<accession>A0AAN8EXQ3</accession>